<sequence>MSAKRFVSFAVPAILVTALVAGCTGGGGGSPKATGSATATNGGATGGGSAAYEKVVANVLKSVVQINTSSGLGSGVVYDDKGDIVTNAHVVGDATSFEVTTATSKTPLAAKLVASYPPNDIAVIKLSDSSNVTPATFGDSGDLRVGQEVLAMGSPLGLSGSVTNGIVSAVGRTVQEPRTETAPATTITDMVQTSAAINPGNSGGALVDLNSKVVGVPTLAATNQEQGGAAPGIGFALSSNMVKRIADQIIKDGKVTNSGRAALGVTVRPAVDENYQPAGALVVSVTANGPAAKAGIRAGDVITNVGGTQVTDVTDLTTALAAHKPGDTVEVTVDRNGSSQKVQVTLGEQ</sequence>
<dbReference type="GO" id="GO:0004252">
    <property type="term" value="F:serine-type endopeptidase activity"/>
    <property type="evidence" value="ECO:0007669"/>
    <property type="project" value="InterPro"/>
</dbReference>
<dbReference type="SUPFAM" id="SSF50494">
    <property type="entry name" value="Trypsin-like serine proteases"/>
    <property type="match status" value="1"/>
</dbReference>
<dbReference type="InterPro" id="IPR001478">
    <property type="entry name" value="PDZ"/>
</dbReference>
<dbReference type="Gene3D" id="2.30.42.10">
    <property type="match status" value="1"/>
</dbReference>
<evidence type="ECO:0000256" key="1">
    <source>
        <dbReference type="ARBA" id="ARBA00022670"/>
    </source>
</evidence>
<feature type="chain" id="PRO_5038480699" evidence="3">
    <location>
        <begin position="22"/>
        <end position="349"/>
    </location>
</feature>
<evidence type="ECO:0000259" key="4">
    <source>
        <dbReference type="PROSITE" id="PS50106"/>
    </source>
</evidence>
<dbReference type="RefSeq" id="WP_203660805.1">
    <property type="nucleotide sequence ID" value="NZ_BAAAZM010000015.1"/>
</dbReference>
<dbReference type="PRINTS" id="PR00834">
    <property type="entry name" value="PROTEASES2C"/>
</dbReference>
<feature type="domain" description="PDZ" evidence="4">
    <location>
        <begin position="249"/>
        <end position="337"/>
    </location>
</feature>
<name>A0A8J3NE57_9ACTN</name>
<dbReference type="PANTHER" id="PTHR43343:SF3">
    <property type="entry name" value="PROTEASE DO-LIKE 8, CHLOROPLASTIC"/>
    <property type="match status" value="1"/>
</dbReference>
<dbReference type="InterPro" id="IPR036034">
    <property type="entry name" value="PDZ_sf"/>
</dbReference>
<reference evidence="5" key="1">
    <citation type="submission" date="2021-01" db="EMBL/GenBank/DDBJ databases">
        <title>Whole genome shotgun sequence of Actinocatenispora rupis NBRC 107355.</title>
        <authorList>
            <person name="Komaki H."/>
            <person name="Tamura T."/>
        </authorList>
    </citation>
    <scope>NUCLEOTIDE SEQUENCE</scope>
    <source>
        <strain evidence="5">NBRC 107355</strain>
    </source>
</reference>
<dbReference type="InterPro" id="IPR001940">
    <property type="entry name" value="Peptidase_S1C"/>
</dbReference>
<dbReference type="Pfam" id="PF13365">
    <property type="entry name" value="Trypsin_2"/>
    <property type="match status" value="1"/>
</dbReference>
<dbReference type="Proteomes" id="UP000612808">
    <property type="component" value="Unassembled WGS sequence"/>
</dbReference>
<comment type="caution">
    <text evidence="5">The sequence shown here is derived from an EMBL/GenBank/DDBJ whole genome shotgun (WGS) entry which is preliminary data.</text>
</comment>
<proteinExistence type="predicted"/>
<dbReference type="InterPro" id="IPR051201">
    <property type="entry name" value="Chloro_Bact_Ser_Proteases"/>
</dbReference>
<organism evidence="5 6">
    <name type="scientific">Actinocatenispora rupis</name>
    <dbReference type="NCBI Taxonomy" id="519421"/>
    <lineage>
        <taxon>Bacteria</taxon>
        <taxon>Bacillati</taxon>
        <taxon>Actinomycetota</taxon>
        <taxon>Actinomycetes</taxon>
        <taxon>Micromonosporales</taxon>
        <taxon>Micromonosporaceae</taxon>
        <taxon>Actinocatenispora</taxon>
    </lineage>
</organism>
<evidence type="ECO:0000256" key="2">
    <source>
        <dbReference type="ARBA" id="ARBA00022801"/>
    </source>
</evidence>
<accession>A0A8J3NE57</accession>
<keyword evidence="6" id="KW-1185">Reference proteome</keyword>
<dbReference type="SMART" id="SM00228">
    <property type="entry name" value="PDZ"/>
    <property type="match status" value="1"/>
</dbReference>
<keyword evidence="2" id="KW-0378">Hydrolase</keyword>
<evidence type="ECO:0000313" key="5">
    <source>
        <dbReference type="EMBL" id="GID13610.1"/>
    </source>
</evidence>
<dbReference type="SUPFAM" id="SSF50156">
    <property type="entry name" value="PDZ domain-like"/>
    <property type="match status" value="1"/>
</dbReference>
<dbReference type="GO" id="GO:0006508">
    <property type="term" value="P:proteolysis"/>
    <property type="evidence" value="ECO:0007669"/>
    <property type="project" value="UniProtKB-KW"/>
</dbReference>
<dbReference type="InterPro" id="IPR009003">
    <property type="entry name" value="Peptidase_S1_PA"/>
</dbReference>
<keyword evidence="1 5" id="KW-0645">Protease</keyword>
<feature type="signal peptide" evidence="3">
    <location>
        <begin position="1"/>
        <end position="21"/>
    </location>
</feature>
<keyword evidence="3" id="KW-0732">Signal</keyword>
<dbReference type="PROSITE" id="PS50106">
    <property type="entry name" value="PDZ"/>
    <property type="match status" value="1"/>
</dbReference>
<evidence type="ECO:0000313" key="6">
    <source>
        <dbReference type="Proteomes" id="UP000612808"/>
    </source>
</evidence>
<dbReference type="Pfam" id="PF13180">
    <property type="entry name" value="PDZ_2"/>
    <property type="match status" value="1"/>
</dbReference>
<dbReference type="PANTHER" id="PTHR43343">
    <property type="entry name" value="PEPTIDASE S12"/>
    <property type="match status" value="1"/>
</dbReference>
<gene>
    <name evidence="5" type="ORF">Aru02nite_44990</name>
</gene>
<dbReference type="PROSITE" id="PS51257">
    <property type="entry name" value="PROKAR_LIPOPROTEIN"/>
    <property type="match status" value="1"/>
</dbReference>
<dbReference type="AlphaFoldDB" id="A0A8J3NE57"/>
<dbReference type="EMBL" id="BOMB01000025">
    <property type="protein sequence ID" value="GID13610.1"/>
    <property type="molecule type" value="Genomic_DNA"/>
</dbReference>
<evidence type="ECO:0000256" key="3">
    <source>
        <dbReference type="SAM" id="SignalP"/>
    </source>
</evidence>
<dbReference type="Gene3D" id="2.40.10.120">
    <property type="match status" value="1"/>
</dbReference>
<protein>
    <submittedName>
        <fullName evidence="5">Protease</fullName>
    </submittedName>
</protein>